<evidence type="ECO:0000256" key="6">
    <source>
        <dbReference type="ARBA" id="ARBA00022723"/>
    </source>
</evidence>
<comment type="function">
    <text evidence="2">Catalyzes the post-translational formation of 4-hydroxyproline in -Xaa-Pro-Gly- sequences in collagens and other proteins.</text>
</comment>
<protein>
    <recommendedName>
        <fullName evidence="5">procollagen-proline 4-dioxygenase</fullName>
        <ecNumber evidence="5">1.14.11.2</ecNumber>
    </recommendedName>
</protein>
<dbReference type="SMART" id="SM00702">
    <property type="entry name" value="P4Hc"/>
    <property type="match status" value="3"/>
</dbReference>
<keyword evidence="10" id="KW-0560">Oxidoreductase</keyword>
<evidence type="ECO:0000256" key="3">
    <source>
        <dbReference type="ARBA" id="ARBA00004319"/>
    </source>
</evidence>
<feature type="chain" id="PRO_5040134746" description="procollagen-proline 4-dioxygenase" evidence="14">
    <location>
        <begin position="25"/>
        <end position="1097"/>
    </location>
</feature>
<comment type="cofactor">
    <cofactor evidence="1">
        <name>L-ascorbate</name>
        <dbReference type="ChEBI" id="CHEBI:38290"/>
    </cofactor>
</comment>
<feature type="coiled-coil region" evidence="13">
    <location>
        <begin position="46"/>
        <end position="80"/>
    </location>
</feature>
<evidence type="ECO:0000256" key="2">
    <source>
        <dbReference type="ARBA" id="ARBA00002035"/>
    </source>
</evidence>
<keyword evidence="8" id="KW-0847">Vitamin C</keyword>
<dbReference type="InterPro" id="IPR011990">
    <property type="entry name" value="TPR-like_helical_dom_sf"/>
</dbReference>
<evidence type="ECO:0000256" key="13">
    <source>
        <dbReference type="SAM" id="Coils"/>
    </source>
</evidence>
<dbReference type="EMBL" id="JAMKOV010000001">
    <property type="protein sequence ID" value="KAI8044904.1"/>
    <property type="molecule type" value="Genomic_DNA"/>
</dbReference>
<feature type="domain" description="Fe2OG dioxygenase" evidence="15">
    <location>
        <begin position="401"/>
        <end position="507"/>
    </location>
</feature>
<evidence type="ECO:0000256" key="12">
    <source>
        <dbReference type="ARBA" id="ARBA00023180"/>
    </source>
</evidence>
<dbReference type="FunFam" id="2.60.120.620:FF:000011">
    <property type="entry name" value="Prolyl alpha subunit"/>
    <property type="match status" value="1"/>
</dbReference>
<dbReference type="GO" id="GO:0004656">
    <property type="term" value="F:procollagen-proline 4-dioxygenase activity"/>
    <property type="evidence" value="ECO:0007669"/>
    <property type="project" value="UniProtKB-EC"/>
</dbReference>
<dbReference type="InterPro" id="IPR006620">
    <property type="entry name" value="Pro_4_hyd_alph"/>
</dbReference>
<keyword evidence="17" id="KW-1185">Reference proteome</keyword>
<proteinExistence type="inferred from homology"/>
<keyword evidence="14" id="KW-0732">Signal</keyword>
<dbReference type="Pfam" id="PF13640">
    <property type="entry name" value="2OG-FeII_Oxy_3"/>
    <property type="match status" value="2"/>
</dbReference>
<evidence type="ECO:0000256" key="9">
    <source>
        <dbReference type="ARBA" id="ARBA00022964"/>
    </source>
</evidence>
<name>A0A9P9YXG5_9MUSC</name>
<evidence type="ECO:0000256" key="8">
    <source>
        <dbReference type="ARBA" id="ARBA00022896"/>
    </source>
</evidence>
<evidence type="ECO:0000256" key="10">
    <source>
        <dbReference type="ARBA" id="ARBA00023002"/>
    </source>
</evidence>
<dbReference type="Gene3D" id="1.25.40.10">
    <property type="entry name" value="Tetratricopeptide repeat domain"/>
    <property type="match status" value="1"/>
</dbReference>
<keyword evidence="6" id="KW-0479">Metal-binding</keyword>
<dbReference type="Proteomes" id="UP001059596">
    <property type="component" value="Chromosome 3R"/>
</dbReference>
<dbReference type="Gene3D" id="6.10.140.1460">
    <property type="match status" value="3"/>
</dbReference>
<dbReference type="InterPro" id="IPR045054">
    <property type="entry name" value="P4HA-like"/>
</dbReference>
<evidence type="ECO:0000256" key="1">
    <source>
        <dbReference type="ARBA" id="ARBA00001961"/>
    </source>
</evidence>
<dbReference type="AlphaFoldDB" id="A0A9P9YXG5"/>
<dbReference type="GO" id="GO:0005788">
    <property type="term" value="C:endoplasmic reticulum lumen"/>
    <property type="evidence" value="ECO:0007669"/>
    <property type="project" value="UniProtKB-SubCell"/>
</dbReference>
<evidence type="ECO:0000256" key="14">
    <source>
        <dbReference type="SAM" id="SignalP"/>
    </source>
</evidence>
<evidence type="ECO:0000313" key="16">
    <source>
        <dbReference type="EMBL" id="KAI8044904.1"/>
    </source>
</evidence>
<feature type="signal peptide" evidence="14">
    <location>
        <begin position="1"/>
        <end position="24"/>
    </location>
</feature>
<keyword evidence="9" id="KW-0223">Dioxygenase</keyword>
<reference evidence="16" key="1">
    <citation type="journal article" date="2023" name="Genome Biol. Evol.">
        <title>Long-read-based Genome Assembly of Drosophila gunungcola Reveals Fewer Chemosensory Genes in Flower-breeding Species.</title>
        <authorList>
            <person name="Negi A."/>
            <person name="Liao B.Y."/>
            <person name="Yeh S.D."/>
        </authorList>
    </citation>
    <scope>NUCLEOTIDE SEQUENCE</scope>
    <source>
        <strain evidence="16">Sukarami</strain>
    </source>
</reference>
<dbReference type="GO" id="GO:0005506">
    <property type="term" value="F:iron ion binding"/>
    <property type="evidence" value="ECO:0007669"/>
    <property type="project" value="InterPro"/>
</dbReference>
<gene>
    <name evidence="16" type="ORF">M5D96_001079</name>
</gene>
<dbReference type="EC" id="1.14.11.2" evidence="5"/>
<keyword evidence="13" id="KW-0175">Coiled coil</keyword>
<dbReference type="Gene3D" id="2.60.120.620">
    <property type="entry name" value="q2cbj1_9rhob like domain"/>
    <property type="match status" value="3"/>
</dbReference>
<dbReference type="Pfam" id="PF08336">
    <property type="entry name" value="P4Ha_N"/>
    <property type="match status" value="3"/>
</dbReference>
<evidence type="ECO:0000313" key="17">
    <source>
        <dbReference type="Proteomes" id="UP001059596"/>
    </source>
</evidence>
<evidence type="ECO:0000259" key="15">
    <source>
        <dbReference type="PROSITE" id="PS51471"/>
    </source>
</evidence>
<evidence type="ECO:0000256" key="5">
    <source>
        <dbReference type="ARBA" id="ARBA00012269"/>
    </source>
</evidence>
<dbReference type="InterPro" id="IPR013547">
    <property type="entry name" value="P4H_N"/>
</dbReference>
<sequence>MRSSKWLLPLMLMLLMLLHHQVKSEESHCTSVAGMVKLLDLEAQLIDNLADYAGELEEKLENVKRNMAKMRLENDRARSSTEEYLSNPLNSFSLIRRMNRDWMTWQLYMDDPVGLSQVEKIQELREHMPTNTDVEEAVTALDRIQSTYGLKMAHIAQGLLNEKQYNVSLNVLDTYAMGQILFDQSRYWAAAGWLYQSIVLMELNTLTSPLELSKSEVQMAYAEVLLKMNQQADALKVVNIALTDKPHDIKLLMKKSEIETMIRTGAKNNVPKVQQGAVGPNAYQMGCRGQFPPSADWRLHCRYNSTTSPFLILAPLKMELVGLDPYMVIYHDVVSAEEIKELQGMATPGLKRATVFQASSGRNEVVKTRTSKVAWFPDSYSPLTVRLNARVADMTGFNLYGSEMLQLMNYGLGGHYDKHYDFFNQTNSNLTAMSGDRIATVLFYLTDVEQGGATVFPNIQKAVFPQRGSVVMWYNLKDDGQPNTQTLHAACPVIVGSKWAEGQGPGPKSHALSVASMASLLETEKKLIDNLEEYANALEKKLQVFLGYIPIVQKENQSGRLDAISYLGNPLNGFSLIRRLHQDWPKWQKYLKQPVGTVQLRNFKGWRKDLPQKADLWDACAGIARIQNIYDLKVEDIIRGKLNGKQFNTTPFLRLAPLKMEQIGLDPYVVLYHDVIYPQESAQLIDLAVSDLRLTDVEQGGATVFPASGYTVYPQAGSAVFWYNLHTDGKGDPSTLHAACPVIVGSKWATLFLTSLAFGNCPVERSQSLSLVTMVPLLDLELKLIENLNNYTKALELKLHIVRSHIDVMRAENEKGRLDPIAYLSNPLNGFSLIRRLYQDWSKWRKYMEQPVGILQIQNLDNLLVELPSKLDLWDACAGIIRIQSTYNLGIGDFTSGKLDGKQYNVSMSSADIFAVGQHLLEEKSSREAFQWLQEVPRRLKNELLPEHLAIGEVEVLKLLAELHVINYGIGGHFHTHSDYFNFASANFTGNRNRQGTVLGDRIATVLFYLTDVEQGGATVFEKTGYAVYPRAGRAIFWFNLNTNGYGDPRTRHAACPVIVGSKWVMTEWIREWRQMFIRPCLPRAKGTSSKLNRTKS</sequence>
<feature type="domain" description="Fe2OG dioxygenase" evidence="15">
    <location>
        <begin position="958"/>
        <end position="1072"/>
    </location>
</feature>
<evidence type="ECO:0000256" key="11">
    <source>
        <dbReference type="ARBA" id="ARBA00023004"/>
    </source>
</evidence>
<keyword evidence="7" id="KW-0256">Endoplasmic reticulum</keyword>
<dbReference type="PANTHER" id="PTHR10869">
    <property type="entry name" value="PROLYL 4-HYDROXYLASE ALPHA SUBUNIT"/>
    <property type="match status" value="1"/>
</dbReference>
<accession>A0A9P9YXG5</accession>
<dbReference type="InterPro" id="IPR044862">
    <property type="entry name" value="Pro_4_hyd_alph_FE2OG_OXY"/>
</dbReference>
<dbReference type="GO" id="GO:0031418">
    <property type="term" value="F:L-ascorbic acid binding"/>
    <property type="evidence" value="ECO:0007669"/>
    <property type="project" value="UniProtKB-KW"/>
</dbReference>
<dbReference type="PROSITE" id="PS51471">
    <property type="entry name" value="FE2OG_OXY"/>
    <property type="match status" value="2"/>
</dbReference>
<organism evidence="16 17">
    <name type="scientific">Drosophila gunungcola</name>
    <name type="common">fruit fly</name>
    <dbReference type="NCBI Taxonomy" id="103775"/>
    <lineage>
        <taxon>Eukaryota</taxon>
        <taxon>Metazoa</taxon>
        <taxon>Ecdysozoa</taxon>
        <taxon>Arthropoda</taxon>
        <taxon>Hexapoda</taxon>
        <taxon>Insecta</taxon>
        <taxon>Pterygota</taxon>
        <taxon>Neoptera</taxon>
        <taxon>Endopterygota</taxon>
        <taxon>Diptera</taxon>
        <taxon>Brachycera</taxon>
        <taxon>Muscomorpha</taxon>
        <taxon>Ephydroidea</taxon>
        <taxon>Drosophilidae</taxon>
        <taxon>Drosophila</taxon>
        <taxon>Sophophora</taxon>
    </lineage>
</organism>
<evidence type="ECO:0000256" key="7">
    <source>
        <dbReference type="ARBA" id="ARBA00022824"/>
    </source>
</evidence>
<comment type="similarity">
    <text evidence="4">Belongs to the P4HA family.</text>
</comment>
<keyword evidence="11" id="KW-0408">Iron</keyword>
<comment type="subcellular location">
    <subcellularLocation>
        <location evidence="3">Endoplasmic reticulum lumen</location>
    </subcellularLocation>
</comment>
<evidence type="ECO:0000256" key="4">
    <source>
        <dbReference type="ARBA" id="ARBA00006511"/>
    </source>
</evidence>
<keyword evidence="12" id="KW-0325">Glycoprotein</keyword>
<comment type="caution">
    <text evidence="16">The sequence shown here is derived from an EMBL/GenBank/DDBJ whole genome shotgun (WGS) entry which is preliminary data.</text>
</comment>
<dbReference type="PANTHER" id="PTHR10869:SF244">
    <property type="entry name" value="PROLYL 4-HYDROXYLASE SUBUNIT ALPHA-2"/>
    <property type="match status" value="1"/>
</dbReference>
<dbReference type="InterPro" id="IPR005123">
    <property type="entry name" value="Oxoglu/Fe-dep_dioxygenase_dom"/>
</dbReference>